<proteinExistence type="predicted"/>
<evidence type="ECO:0000313" key="2">
    <source>
        <dbReference type="EMBL" id="MEQ2189583.1"/>
    </source>
</evidence>
<feature type="non-terminal residue" evidence="2">
    <location>
        <position position="1"/>
    </location>
</feature>
<dbReference type="EMBL" id="JAHRIO010093322">
    <property type="protein sequence ID" value="MEQ2189583.1"/>
    <property type="molecule type" value="Genomic_DNA"/>
</dbReference>
<reference evidence="2 3" key="1">
    <citation type="submission" date="2021-06" db="EMBL/GenBank/DDBJ databases">
        <authorList>
            <person name="Palmer J.M."/>
        </authorList>
    </citation>
    <scope>NUCLEOTIDE SEQUENCE [LARGE SCALE GENOMIC DNA]</scope>
    <source>
        <strain evidence="2 3">GA_2019</strain>
        <tissue evidence="2">Muscle</tissue>
    </source>
</reference>
<keyword evidence="3" id="KW-1185">Reference proteome</keyword>
<dbReference type="Proteomes" id="UP001476798">
    <property type="component" value="Unassembled WGS sequence"/>
</dbReference>
<keyword evidence="1" id="KW-0732">Signal</keyword>
<feature type="non-terminal residue" evidence="2">
    <location>
        <position position="113"/>
    </location>
</feature>
<protein>
    <submittedName>
        <fullName evidence="2">Uncharacterized protein</fullName>
    </submittedName>
</protein>
<name>A0ABV0Q225_9TELE</name>
<comment type="caution">
    <text evidence="2">The sequence shown here is derived from an EMBL/GenBank/DDBJ whole genome shotgun (WGS) entry which is preliminary data.</text>
</comment>
<organism evidence="2 3">
    <name type="scientific">Goodea atripinnis</name>
    <dbReference type="NCBI Taxonomy" id="208336"/>
    <lineage>
        <taxon>Eukaryota</taxon>
        <taxon>Metazoa</taxon>
        <taxon>Chordata</taxon>
        <taxon>Craniata</taxon>
        <taxon>Vertebrata</taxon>
        <taxon>Euteleostomi</taxon>
        <taxon>Actinopterygii</taxon>
        <taxon>Neopterygii</taxon>
        <taxon>Teleostei</taxon>
        <taxon>Neoteleostei</taxon>
        <taxon>Acanthomorphata</taxon>
        <taxon>Ovalentaria</taxon>
        <taxon>Atherinomorphae</taxon>
        <taxon>Cyprinodontiformes</taxon>
        <taxon>Goodeidae</taxon>
        <taxon>Goodea</taxon>
    </lineage>
</organism>
<sequence length="113" mass="12453">VPWLHTVRSIRITSLFLHSAPVSSAPPDPKVATLSLQLDQLDTDLANIEESMLSQLRTPVSRSDPAGDLAKKLKVQKVYEANAHKYNSTLEDVGMTLPQRVQMFTLADAIGKE</sequence>
<feature type="signal peptide" evidence="1">
    <location>
        <begin position="1"/>
        <end position="24"/>
    </location>
</feature>
<gene>
    <name evidence="2" type="ORF">GOODEAATRI_026727</name>
</gene>
<evidence type="ECO:0000313" key="3">
    <source>
        <dbReference type="Proteomes" id="UP001476798"/>
    </source>
</evidence>
<accession>A0ABV0Q225</accession>
<feature type="chain" id="PRO_5047143092" evidence="1">
    <location>
        <begin position="25"/>
        <end position="113"/>
    </location>
</feature>
<evidence type="ECO:0000256" key="1">
    <source>
        <dbReference type="SAM" id="SignalP"/>
    </source>
</evidence>